<sequence length="216" mass="22886">MAAVSGHPASEDGTPGVPPVFREAVEALRGTRLRPEVVIGDTPAPRKLASYAYALTATVEVDGEELADGRLVLLHEPGGHEAWNGEFRLVSMGRAELEPEMGSDPLLGEVGWSWLMDALSQQGARWTEPSGTVTRCSSQYFGGLAEREGSTEIEIRASWTPLPHDLPGGGFAEHLRAWCELLCQCAGLPPALPAASAGPAAATGGVVPMPMRRRPL</sequence>
<organism evidence="1 2">
    <name type="scientific">Streptacidiphilus cavernicola</name>
    <dbReference type="NCBI Taxonomy" id="3342716"/>
    <lineage>
        <taxon>Bacteria</taxon>
        <taxon>Bacillati</taxon>
        <taxon>Actinomycetota</taxon>
        <taxon>Actinomycetes</taxon>
        <taxon>Kitasatosporales</taxon>
        <taxon>Streptomycetaceae</taxon>
        <taxon>Streptacidiphilus</taxon>
    </lineage>
</organism>
<proteinExistence type="predicted"/>
<comment type="caution">
    <text evidence="1">The sequence shown here is derived from an EMBL/GenBank/DDBJ whole genome shotgun (WGS) entry which is preliminary data.</text>
</comment>
<dbReference type="RefSeq" id="WP_030258851.1">
    <property type="nucleotide sequence ID" value="NZ_JBHEZZ010000035.1"/>
</dbReference>
<dbReference type="Proteomes" id="UP001592528">
    <property type="component" value="Unassembled WGS sequence"/>
</dbReference>
<name>A0ABV6UZN2_9ACTN</name>
<evidence type="ECO:0000313" key="2">
    <source>
        <dbReference type="Proteomes" id="UP001592528"/>
    </source>
</evidence>
<keyword evidence="2" id="KW-1185">Reference proteome</keyword>
<accession>A0ABV6UZN2</accession>
<evidence type="ECO:0000313" key="1">
    <source>
        <dbReference type="EMBL" id="MFC1406924.1"/>
    </source>
</evidence>
<reference evidence="1 2" key="1">
    <citation type="submission" date="2024-09" db="EMBL/GenBank/DDBJ databases">
        <authorList>
            <person name="Lee S.D."/>
        </authorList>
    </citation>
    <scope>NUCLEOTIDE SEQUENCE [LARGE SCALE GENOMIC DNA]</scope>
    <source>
        <strain evidence="1 2">N1-5</strain>
    </source>
</reference>
<dbReference type="InterPro" id="IPR021555">
    <property type="entry name" value="DUF3000"/>
</dbReference>
<dbReference type="EMBL" id="JBHEZZ010000035">
    <property type="protein sequence ID" value="MFC1406924.1"/>
    <property type="molecule type" value="Genomic_DNA"/>
</dbReference>
<gene>
    <name evidence="1" type="ORF">ACEZDJ_37125</name>
</gene>
<protein>
    <submittedName>
        <fullName evidence="1">DUF3000 domain-containing protein</fullName>
    </submittedName>
</protein>
<dbReference type="Pfam" id="PF11452">
    <property type="entry name" value="DUF3000"/>
    <property type="match status" value="1"/>
</dbReference>